<dbReference type="InterPro" id="IPR005164">
    <property type="entry name" value="Allantoicase"/>
</dbReference>
<dbReference type="PANTHER" id="PTHR12045">
    <property type="entry name" value="ALLANTOICASE"/>
    <property type="match status" value="1"/>
</dbReference>
<evidence type="ECO:0000259" key="2">
    <source>
        <dbReference type="Pfam" id="PF03561"/>
    </source>
</evidence>
<dbReference type="GO" id="GO:0000256">
    <property type="term" value="P:allantoin catabolic process"/>
    <property type="evidence" value="ECO:0007669"/>
    <property type="project" value="InterPro"/>
</dbReference>
<dbReference type="InterPro" id="IPR015908">
    <property type="entry name" value="Allantoicase_dom"/>
</dbReference>
<dbReference type="EMBL" id="JADGJW010000024">
    <property type="protein sequence ID" value="KAJ3227009.1"/>
    <property type="molecule type" value="Genomic_DNA"/>
</dbReference>
<sequence length="322" mass="36395">MPTNTKKEEILNLNELANDCVGGKILFATDDFFQVAESMLLNGEPVWDLNKYTEFGKWMDGWETRRKRTPGHDWCILKLGLSGVIKGFVVDTAFFTGNNTPKVSIQGACLEDDKVNLLRRSEMGTRCTEEELKQAETIGSDKWEEILPKAPLKPGYPETRENFFAVDNKKRFTHLRVNMFPDGGIARLRVFGEVSRDWSLVSLDEVIDLVSIKNGGRALSFSNSHYGTPKNLIMPNRGAGMYDGWETARNPNRPEVFLVGDDGQLICPGAEWCVLKLGTKGIVSKIEIDTAWFKGNYPESFTLEVLLKFEKGFNYWVGGRLY</sequence>
<gene>
    <name evidence="3" type="ORF">HK099_003632</name>
</gene>
<feature type="domain" description="Allantoicase" evidence="2">
    <location>
        <begin position="22"/>
        <end position="194"/>
    </location>
</feature>
<evidence type="ECO:0000313" key="3">
    <source>
        <dbReference type="EMBL" id="KAJ3227009.1"/>
    </source>
</evidence>
<dbReference type="AlphaFoldDB" id="A0AAD5Y1G3"/>
<evidence type="ECO:0000256" key="1">
    <source>
        <dbReference type="ARBA" id="ARBA00009242"/>
    </source>
</evidence>
<evidence type="ECO:0000313" key="4">
    <source>
        <dbReference type="Proteomes" id="UP001211065"/>
    </source>
</evidence>
<dbReference type="Proteomes" id="UP001211065">
    <property type="component" value="Unassembled WGS sequence"/>
</dbReference>
<comment type="caution">
    <text evidence="3">The sequence shown here is derived from an EMBL/GenBank/DDBJ whole genome shotgun (WGS) entry which is preliminary data.</text>
</comment>
<dbReference type="PANTHER" id="PTHR12045:SF3">
    <property type="entry name" value="INACTIVE ALLANTOICASE-RELATED"/>
    <property type="match status" value="1"/>
</dbReference>
<dbReference type="PIRSF" id="PIRSF016516">
    <property type="entry name" value="Allantoicase"/>
    <property type="match status" value="1"/>
</dbReference>
<dbReference type="InterPro" id="IPR008979">
    <property type="entry name" value="Galactose-bd-like_sf"/>
</dbReference>
<dbReference type="SUPFAM" id="SSF49785">
    <property type="entry name" value="Galactose-binding domain-like"/>
    <property type="match status" value="2"/>
</dbReference>
<feature type="domain" description="Allantoicase" evidence="2">
    <location>
        <begin position="215"/>
        <end position="307"/>
    </location>
</feature>
<reference evidence="3" key="1">
    <citation type="submission" date="2020-05" db="EMBL/GenBank/DDBJ databases">
        <title>Phylogenomic resolution of chytrid fungi.</title>
        <authorList>
            <person name="Stajich J.E."/>
            <person name="Amses K."/>
            <person name="Simmons R."/>
            <person name="Seto K."/>
            <person name="Myers J."/>
            <person name="Bonds A."/>
            <person name="Quandt C.A."/>
            <person name="Barry K."/>
            <person name="Liu P."/>
            <person name="Grigoriev I."/>
            <person name="Longcore J.E."/>
            <person name="James T.Y."/>
        </authorList>
    </citation>
    <scope>NUCLEOTIDE SEQUENCE</scope>
    <source>
        <strain evidence="3">JEL0476</strain>
    </source>
</reference>
<dbReference type="GO" id="GO:0004037">
    <property type="term" value="F:allantoicase activity"/>
    <property type="evidence" value="ECO:0007669"/>
    <property type="project" value="InterPro"/>
</dbReference>
<dbReference type="Pfam" id="PF03561">
    <property type="entry name" value="Allantoicase"/>
    <property type="match status" value="2"/>
</dbReference>
<keyword evidence="4" id="KW-1185">Reference proteome</keyword>
<comment type="similarity">
    <text evidence="1">Belongs to the allantoicase family.</text>
</comment>
<dbReference type="HAMAP" id="MF_00813">
    <property type="entry name" value="Allantoicase"/>
    <property type="match status" value="1"/>
</dbReference>
<organism evidence="3 4">
    <name type="scientific">Clydaea vesicula</name>
    <dbReference type="NCBI Taxonomy" id="447962"/>
    <lineage>
        <taxon>Eukaryota</taxon>
        <taxon>Fungi</taxon>
        <taxon>Fungi incertae sedis</taxon>
        <taxon>Chytridiomycota</taxon>
        <taxon>Chytridiomycota incertae sedis</taxon>
        <taxon>Chytridiomycetes</taxon>
        <taxon>Lobulomycetales</taxon>
        <taxon>Lobulomycetaceae</taxon>
        <taxon>Clydaea</taxon>
    </lineage>
</organism>
<proteinExistence type="inferred from homology"/>
<name>A0AAD5Y1G3_9FUNG</name>
<dbReference type="NCBIfam" id="TIGR02961">
    <property type="entry name" value="allantoicase"/>
    <property type="match status" value="1"/>
</dbReference>
<dbReference type="Gene3D" id="2.60.120.260">
    <property type="entry name" value="Galactose-binding domain-like"/>
    <property type="match status" value="2"/>
</dbReference>
<accession>A0AAD5Y1G3</accession>
<protein>
    <recommendedName>
        <fullName evidence="2">Allantoicase domain-containing protein</fullName>
    </recommendedName>
</protein>